<protein>
    <submittedName>
        <fullName evidence="8">CBWD2 protein</fullName>
    </submittedName>
</protein>
<dbReference type="GO" id="GO:0000166">
    <property type="term" value="F:nucleotide binding"/>
    <property type="evidence" value="ECO:0007669"/>
    <property type="project" value="UniProtKB-KW"/>
</dbReference>
<reference evidence="8" key="1">
    <citation type="submission" date="2021-02" db="EMBL/GenBank/DDBJ databases">
        <authorList>
            <person name="Dougan E. K."/>
            <person name="Rhodes N."/>
            <person name="Thang M."/>
            <person name="Chan C."/>
        </authorList>
    </citation>
    <scope>NUCLEOTIDE SEQUENCE</scope>
</reference>
<dbReference type="SUPFAM" id="SSF52540">
    <property type="entry name" value="P-loop containing nucleoside triphosphate hydrolases"/>
    <property type="match status" value="1"/>
</dbReference>
<keyword evidence="1" id="KW-0547">Nucleotide-binding</keyword>
<gene>
    <name evidence="8" type="primary">CBWD2</name>
    <name evidence="8" type="ORF">SPIL2461_LOCUS5261</name>
</gene>
<dbReference type="PANTHER" id="PTHR13748">
    <property type="entry name" value="COBW-RELATED"/>
    <property type="match status" value="1"/>
</dbReference>
<evidence type="ECO:0000256" key="3">
    <source>
        <dbReference type="ARBA" id="ARBA00023186"/>
    </source>
</evidence>
<dbReference type="Pfam" id="PF07683">
    <property type="entry name" value="CobW_C"/>
    <property type="match status" value="1"/>
</dbReference>
<dbReference type="Proteomes" id="UP000649617">
    <property type="component" value="Unassembled WGS sequence"/>
</dbReference>
<evidence type="ECO:0000256" key="1">
    <source>
        <dbReference type="ARBA" id="ARBA00022741"/>
    </source>
</evidence>
<evidence type="ECO:0000256" key="4">
    <source>
        <dbReference type="ARBA" id="ARBA00034320"/>
    </source>
</evidence>
<evidence type="ECO:0000256" key="2">
    <source>
        <dbReference type="ARBA" id="ARBA00022801"/>
    </source>
</evidence>
<keyword evidence="2" id="KW-0378">Hydrolase</keyword>
<keyword evidence="3" id="KW-0143">Chaperone</keyword>
<proteinExistence type="inferred from homology"/>
<organism evidence="8 9">
    <name type="scientific">Symbiodinium pilosum</name>
    <name type="common">Dinoflagellate</name>
    <dbReference type="NCBI Taxonomy" id="2952"/>
    <lineage>
        <taxon>Eukaryota</taxon>
        <taxon>Sar</taxon>
        <taxon>Alveolata</taxon>
        <taxon>Dinophyceae</taxon>
        <taxon>Suessiales</taxon>
        <taxon>Symbiodiniaceae</taxon>
        <taxon>Symbiodinium</taxon>
    </lineage>
</organism>
<comment type="catalytic activity">
    <reaction evidence="5">
        <text>GTP + H2O = GDP + phosphate + H(+)</text>
        <dbReference type="Rhea" id="RHEA:19669"/>
        <dbReference type="ChEBI" id="CHEBI:15377"/>
        <dbReference type="ChEBI" id="CHEBI:15378"/>
        <dbReference type="ChEBI" id="CHEBI:37565"/>
        <dbReference type="ChEBI" id="CHEBI:43474"/>
        <dbReference type="ChEBI" id="CHEBI:58189"/>
    </reaction>
    <physiologicalReaction direction="left-to-right" evidence="5">
        <dbReference type="Rhea" id="RHEA:19670"/>
    </physiologicalReaction>
</comment>
<feature type="domain" description="CobW C-terminal" evidence="7">
    <location>
        <begin position="155"/>
        <end position="252"/>
    </location>
</feature>
<dbReference type="InterPro" id="IPR036627">
    <property type="entry name" value="CobW-likC_sf"/>
</dbReference>
<evidence type="ECO:0000259" key="7">
    <source>
        <dbReference type="Pfam" id="PF07683"/>
    </source>
</evidence>
<dbReference type="AlphaFoldDB" id="A0A812MF15"/>
<dbReference type="OrthoDB" id="258627at2759"/>
<dbReference type="Gene3D" id="3.40.50.300">
    <property type="entry name" value="P-loop containing nucleotide triphosphate hydrolases"/>
    <property type="match status" value="1"/>
</dbReference>
<evidence type="ECO:0000313" key="9">
    <source>
        <dbReference type="Proteomes" id="UP000649617"/>
    </source>
</evidence>
<name>A0A812MF15_SYMPI</name>
<dbReference type="PANTHER" id="PTHR13748:SF62">
    <property type="entry name" value="COBW DOMAIN-CONTAINING PROTEIN"/>
    <property type="match status" value="1"/>
</dbReference>
<keyword evidence="9" id="KW-1185">Reference proteome</keyword>
<evidence type="ECO:0000256" key="5">
    <source>
        <dbReference type="ARBA" id="ARBA00049117"/>
    </source>
</evidence>
<sequence>MDLDRGVEQFDAVIIETTGLADPAPVAQTFFVDDEIQAMYKLDGIITVVDSKHVMQHLDEKKPEGVENEAVEQLAFADRVLLNKLDLVPDLAEQAKIEARIKSINTTAEIFRCQYSKVDPKHLLNLNAFSLTRVLEMDPEFLEAEGADHQHDDSVSSIAVQFPGELNILKLEEWISYLIGDPARANNLFRYKGVLAVKGHDRKFVFQGVHMLFAGSYSDDHLWGPDETRECRFVFIGKNIDKESLRAGFEGCKQDEKLRFAVGDNVEVQTKEGWKDAKVIGLWEKGCPYRLELKDKVLIALLEHLNISHNLHCSKGVT</sequence>
<accession>A0A812MF15</accession>
<dbReference type="SUPFAM" id="SSF90002">
    <property type="entry name" value="Hypothetical protein YjiA, C-terminal domain"/>
    <property type="match status" value="1"/>
</dbReference>
<evidence type="ECO:0000313" key="8">
    <source>
        <dbReference type="EMBL" id="CAE7257231.1"/>
    </source>
</evidence>
<dbReference type="GO" id="GO:0005737">
    <property type="term" value="C:cytoplasm"/>
    <property type="evidence" value="ECO:0007669"/>
    <property type="project" value="TreeGrafter"/>
</dbReference>
<dbReference type="EMBL" id="CAJNIZ010007335">
    <property type="protein sequence ID" value="CAE7257231.1"/>
    <property type="molecule type" value="Genomic_DNA"/>
</dbReference>
<dbReference type="InterPro" id="IPR011629">
    <property type="entry name" value="CobW-like_C"/>
</dbReference>
<dbReference type="Gene3D" id="3.30.1220.10">
    <property type="entry name" value="CobW-like, C-terminal domain"/>
    <property type="match status" value="1"/>
</dbReference>
<feature type="domain" description="CobW/HypB/UreG nucleotide-binding" evidence="6">
    <location>
        <begin position="8"/>
        <end position="111"/>
    </location>
</feature>
<dbReference type="GO" id="GO:0016787">
    <property type="term" value="F:hydrolase activity"/>
    <property type="evidence" value="ECO:0007669"/>
    <property type="project" value="UniProtKB-KW"/>
</dbReference>
<comment type="similarity">
    <text evidence="4">Belongs to the SIMIBI class G3E GTPase family. ZNG1 subfamily.</text>
</comment>
<dbReference type="InterPro" id="IPR003495">
    <property type="entry name" value="CobW/HypB/UreG_nucleotide-bd"/>
</dbReference>
<dbReference type="Pfam" id="PF02492">
    <property type="entry name" value="cobW"/>
    <property type="match status" value="1"/>
</dbReference>
<dbReference type="InterPro" id="IPR027417">
    <property type="entry name" value="P-loop_NTPase"/>
</dbReference>
<comment type="caution">
    <text evidence="8">The sequence shown here is derived from an EMBL/GenBank/DDBJ whole genome shotgun (WGS) entry which is preliminary data.</text>
</comment>
<dbReference type="InterPro" id="IPR051316">
    <property type="entry name" value="Zinc-reg_GTPase_activator"/>
</dbReference>
<evidence type="ECO:0000259" key="6">
    <source>
        <dbReference type="Pfam" id="PF02492"/>
    </source>
</evidence>